<keyword evidence="2" id="KW-1185">Reference proteome</keyword>
<evidence type="ECO:0000313" key="2">
    <source>
        <dbReference type="Proteomes" id="UP001164718"/>
    </source>
</evidence>
<dbReference type="Proteomes" id="UP001164718">
    <property type="component" value="Chromosome"/>
</dbReference>
<reference evidence="1" key="1">
    <citation type="submission" date="2022-09" db="EMBL/GenBank/DDBJ databases">
        <title>Complete Genomes of Fervidibacillus albus and Fervidibacillus halotolerans isolated from tidal flat sediments.</title>
        <authorList>
            <person name="Kwon K.K."/>
            <person name="Yang S.-H."/>
            <person name="Park M.J."/>
            <person name="Oh H.-M."/>
        </authorList>
    </citation>
    <scope>NUCLEOTIDE SEQUENCE</scope>
    <source>
        <strain evidence="1">MEBiC13591</strain>
    </source>
</reference>
<dbReference type="Gene3D" id="3.30.70.141">
    <property type="entry name" value="Nucleoside diphosphate kinase-like domain"/>
    <property type="match status" value="1"/>
</dbReference>
<dbReference type="InterPro" id="IPR036850">
    <property type="entry name" value="NDK-like_dom_sf"/>
</dbReference>
<dbReference type="AlphaFoldDB" id="A0A9E8LSK4"/>
<dbReference type="SUPFAM" id="SSF54919">
    <property type="entry name" value="Nucleoside diphosphate kinase, NDK"/>
    <property type="match status" value="1"/>
</dbReference>
<gene>
    <name evidence="1" type="ORF">OE104_09365</name>
</gene>
<dbReference type="RefSeq" id="WP_275416600.1">
    <property type="nucleotide sequence ID" value="NZ_CP106878.1"/>
</dbReference>
<organism evidence="1 2">
    <name type="scientific">Fervidibacillus albus</name>
    <dbReference type="NCBI Taxonomy" id="2980026"/>
    <lineage>
        <taxon>Bacteria</taxon>
        <taxon>Bacillati</taxon>
        <taxon>Bacillota</taxon>
        <taxon>Bacilli</taxon>
        <taxon>Bacillales</taxon>
        <taxon>Bacillaceae</taxon>
        <taxon>Fervidibacillus</taxon>
    </lineage>
</organism>
<dbReference type="EMBL" id="CP106878">
    <property type="protein sequence ID" value="WAA08818.1"/>
    <property type="molecule type" value="Genomic_DNA"/>
</dbReference>
<proteinExistence type="predicted"/>
<accession>A0A9E8LSK4</accession>
<name>A0A9E8LSK4_9BACI</name>
<evidence type="ECO:0000313" key="1">
    <source>
        <dbReference type="EMBL" id="WAA08818.1"/>
    </source>
</evidence>
<protein>
    <recommendedName>
        <fullName evidence="3">Nucleoside diphosphate kinase-like domain-containing protein</fullName>
    </recommendedName>
</protein>
<evidence type="ECO:0008006" key="3">
    <source>
        <dbReference type="Google" id="ProtNLM"/>
    </source>
</evidence>
<sequence length="86" mass="10070">MESIINEKHEYGIALLKPDGVERGILPKLLAYIQEDGMEIIKHKVVQLHKEDVFRNFVTDFDMNKVMSFSNIEEKNYSIIESRIMV</sequence>
<dbReference type="KEGG" id="faf:OE104_09365"/>